<gene>
    <name evidence="4" type="ORF">GIB67_003812</name>
</gene>
<dbReference type="InterPro" id="IPR018253">
    <property type="entry name" value="DnaJ_domain_CS"/>
</dbReference>
<evidence type="ECO:0000259" key="3">
    <source>
        <dbReference type="PROSITE" id="PS50076"/>
    </source>
</evidence>
<sequence length="531" mass="61580">MWHIGNGDSVDFWLEPWIPGIHFDIADIIISIPLSKHPAKDVLRWTKEKNGILTVRSVYSYFVQNKTYNQPQAQPVGSPGIAWDIIWKLQVPYWIQLFLWKAVLDGTPTRYNLWYGNDDWDTNCPRCGTEAETTAHALFFCTKLTSIWLRLFRAADAKEVEVVAVLRGMEAALSIGLYRVLLLTNCLRLVKAFRECFEDLSWGALTLAPDIREMTASFLDFRFEFCDRSCNFEAHFLGLILRMLHFRGTNVANMFARRFLSSKLRFDNSPKPFHPVGLVWGLLDSSISLGSKRYRDVGFSGCLGGNWGQSRGIHGTLPMYLPVERNYYDVLGVNKDSSAAEIKKAYYQLAKKYHPDLHQGDLNAQKRFQEIQRAYEVLKDNEKRYSYDHGLDKKEEKRYSYDPYYHHPGFKGGDSRQQSHSTNGRQSSSDEYIVFTSYRGGRRYEFEVKPTKVPYFIVLMYYIFSGNISDIMLEFVLPTLCFFLTGSPPVKRFCGLVLLTYYVVTHYSTGAVYSFWFWFHTLVVIFLLKKL</sequence>
<keyword evidence="2" id="KW-0472">Membrane</keyword>
<dbReference type="InterPro" id="IPR036869">
    <property type="entry name" value="J_dom_sf"/>
</dbReference>
<dbReference type="AlphaFoldDB" id="A0A7J7P305"/>
<evidence type="ECO:0000313" key="5">
    <source>
        <dbReference type="Proteomes" id="UP000541444"/>
    </source>
</evidence>
<dbReference type="InterPro" id="IPR001623">
    <property type="entry name" value="DnaJ_domain"/>
</dbReference>
<dbReference type="InterPro" id="IPR050817">
    <property type="entry name" value="DjlA_DnaK_co-chaperone"/>
</dbReference>
<organism evidence="4 5">
    <name type="scientific">Kingdonia uniflora</name>
    <dbReference type="NCBI Taxonomy" id="39325"/>
    <lineage>
        <taxon>Eukaryota</taxon>
        <taxon>Viridiplantae</taxon>
        <taxon>Streptophyta</taxon>
        <taxon>Embryophyta</taxon>
        <taxon>Tracheophyta</taxon>
        <taxon>Spermatophyta</taxon>
        <taxon>Magnoliopsida</taxon>
        <taxon>Ranunculales</taxon>
        <taxon>Circaeasteraceae</taxon>
        <taxon>Kingdonia</taxon>
    </lineage>
</organism>
<dbReference type="SUPFAM" id="SSF46565">
    <property type="entry name" value="Chaperone J-domain"/>
    <property type="match status" value="1"/>
</dbReference>
<evidence type="ECO:0000256" key="1">
    <source>
        <dbReference type="SAM" id="MobiDB-lite"/>
    </source>
</evidence>
<accession>A0A7J7P305</accession>
<reference evidence="4 5" key="1">
    <citation type="journal article" date="2020" name="IScience">
        <title>Genome Sequencing of the Endangered Kingdonia uniflora (Circaeasteraceae, Ranunculales) Reveals Potential Mechanisms of Evolutionary Specialization.</title>
        <authorList>
            <person name="Sun Y."/>
            <person name="Deng T."/>
            <person name="Zhang A."/>
            <person name="Moore M.J."/>
            <person name="Landis J.B."/>
            <person name="Lin N."/>
            <person name="Zhang H."/>
            <person name="Zhang X."/>
            <person name="Huang J."/>
            <person name="Zhang X."/>
            <person name="Sun H."/>
            <person name="Wang H."/>
        </authorList>
    </citation>
    <scope>NUCLEOTIDE SEQUENCE [LARGE SCALE GENOMIC DNA]</scope>
    <source>
        <strain evidence="4">TB1705</strain>
        <tissue evidence="4">Leaf</tissue>
    </source>
</reference>
<dbReference type="PROSITE" id="PS50076">
    <property type="entry name" value="DNAJ_2"/>
    <property type="match status" value="1"/>
</dbReference>
<dbReference type="Gene3D" id="1.10.287.110">
    <property type="entry name" value="DnaJ domain"/>
    <property type="match status" value="1"/>
</dbReference>
<feature type="region of interest" description="Disordered" evidence="1">
    <location>
        <begin position="409"/>
        <end position="428"/>
    </location>
</feature>
<dbReference type="EMBL" id="JACGCM010000310">
    <property type="protein sequence ID" value="KAF6173811.1"/>
    <property type="molecule type" value="Genomic_DNA"/>
</dbReference>
<dbReference type="InterPro" id="IPR026960">
    <property type="entry name" value="RVT-Znf"/>
</dbReference>
<evidence type="ECO:0000256" key="2">
    <source>
        <dbReference type="SAM" id="Phobius"/>
    </source>
</evidence>
<feature type="transmembrane region" description="Helical" evidence="2">
    <location>
        <begin position="453"/>
        <end position="473"/>
    </location>
</feature>
<dbReference type="OrthoDB" id="10250354at2759"/>
<dbReference type="PANTHER" id="PTHR24074">
    <property type="entry name" value="CO-CHAPERONE PROTEIN DJLA"/>
    <property type="match status" value="1"/>
</dbReference>
<evidence type="ECO:0000313" key="4">
    <source>
        <dbReference type="EMBL" id="KAF6173811.1"/>
    </source>
</evidence>
<dbReference type="CDD" id="cd06222">
    <property type="entry name" value="RNase_H_like"/>
    <property type="match status" value="1"/>
</dbReference>
<dbReference type="InterPro" id="IPR002156">
    <property type="entry name" value="RNaseH_domain"/>
</dbReference>
<comment type="caution">
    <text evidence="4">The sequence shown here is derived from an EMBL/GenBank/DDBJ whole genome shotgun (WGS) entry which is preliminary data.</text>
</comment>
<dbReference type="SMART" id="SM00271">
    <property type="entry name" value="DnaJ"/>
    <property type="match status" value="1"/>
</dbReference>
<keyword evidence="2" id="KW-0812">Transmembrane</keyword>
<proteinExistence type="predicted"/>
<dbReference type="PROSITE" id="PS00636">
    <property type="entry name" value="DNAJ_1"/>
    <property type="match status" value="1"/>
</dbReference>
<name>A0A7J7P305_9MAGN</name>
<keyword evidence="5" id="KW-1185">Reference proteome</keyword>
<dbReference type="InterPro" id="IPR044730">
    <property type="entry name" value="RNase_H-like_dom_plant"/>
</dbReference>
<dbReference type="GO" id="GO:0004523">
    <property type="term" value="F:RNA-DNA hybrid ribonuclease activity"/>
    <property type="evidence" value="ECO:0007669"/>
    <property type="project" value="InterPro"/>
</dbReference>
<dbReference type="Proteomes" id="UP000541444">
    <property type="component" value="Unassembled WGS sequence"/>
</dbReference>
<dbReference type="GO" id="GO:0003676">
    <property type="term" value="F:nucleic acid binding"/>
    <property type="evidence" value="ECO:0007669"/>
    <property type="project" value="InterPro"/>
</dbReference>
<dbReference type="Pfam" id="PF13966">
    <property type="entry name" value="zf-RVT"/>
    <property type="match status" value="1"/>
</dbReference>
<dbReference type="Pfam" id="PF13456">
    <property type="entry name" value="RVT_3"/>
    <property type="match status" value="1"/>
</dbReference>
<keyword evidence="2" id="KW-1133">Transmembrane helix</keyword>
<dbReference type="Pfam" id="PF00226">
    <property type="entry name" value="DnaJ"/>
    <property type="match status" value="1"/>
</dbReference>
<dbReference type="PRINTS" id="PR00625">
    <property type="entry name" value="JDOMAIN"/>
</dbReference>
<dbReference type="CDD" id="cd06257">
    <property type="entry name" value="DnaJ"/>
    <property type="match status" value="1"/>
</dbReference>
<protein>
    <recommendedName>
        <fullName evidence="3">J domain-containing protein</fullName>
    </recommendedName>
</protein>
<feature type="domain" description="J" evidence="3">
    <location>
        <begin position="326"/>
        <end position="391"/>
    </location>
</feature>
<feature type="compositionally biased region" description="Polar residues" evidence="1">
    <location>
        <begin position="415"/>
        <end position="428"/>
    </location>
</feature>